<reference evidence="2 3" key="1">
    <citation type="submission" date="2015-01" db="EMBL/GenBank/DDBJ databases">
        <title>Evolution of Trichinella species and genotypes.</title>
        <authorList>
            <person name="Korhonen P.K."/>
            <person name="Edoardo P."/>
            <person name="Giuseppe L.R."/>
            <person name="Gasser R.B."/>
        </authorList>
    </citation>
    <scope>NUCLEOTIDE SEQUENCE [LARGE SCALE GENOMIC DNA]</scope>
    <source>
        <strain evidence="2">ISS120</strain>
    </source>
</reference>
<keyword evidence="3" id="KW-1185">Reference proteome</keyword>
<evidence type="ECO:0000313" key="3">
    <source>
        <dbReference type="Proteomes" id="UP000054653"/>
    </source>
</evidence>
<comment type="caution">
    <text evidence="2">The sequence shown here is derived from an EMBL/GenBank/DDBJ whole genome shotgun (WGS) entry which is preliminary data.</text>
</comment>
<sequence length="86" mass="9214">MTAGSCHGGLADQALKVRTLDVLRDQKPAHNETSSTLLSLFQSSLLLGQSRTPLLLRFAAVSFISPVQHMSLVLRAALAAHEFPCA</sequence>
<dbReference type="Proteomes" id="UP000054653">
    <property type="component" value="Unassembled WGS sequence"/>
</dbReference>
<evidence type="ECO:0000313" key="1">
    <source>
        <dbReference type="EMBL" id="KRY44143.1"/>
    </source>
</evidence>
<organism evidence="2 3">
    <name type="scientific">Trichinella britovi</name>
    <name type="common">Parasitic roundworm</name>
    <dbReference type="NCBI Taxonomy" id="45882"/>
    <lineage>
        <taxon>Eukaryota</taxon>
        <taxon>Metazoa</taxon>
        <taxon>Ecdysozoa</taxon>
        <taxon>Nematoda</taxon>
        <taxon>Enoplea</taxon>
        <taxon>Dorylaimia</taxon>
        <taxon>Trichinellida</taxon>
        <taxon>Trichinellidae</taxon>
        <taxon>Trichinella</taxon>
    </lineage>
</organism>
<dbReference type="AlphaFoldDB" id="A0A0V1C4I2"/>
<evidence type="ECO:0000313" key="2">
    <source>
        <dbReference type="EMBL" id="KRY44212.1"/>
    </source>
</evidence>
<protein>
    <submittedName>
        <fullName evidence="2">Uncharacterized protein</fullName>
    </submittedName>
</protein>
<name>A0A0V1C4I2_TRIBR</name>
<gene>
    <name evidence="2" type="ORF">T03_16389</name>
    <name evidence="1" type="ORF">T03_4923</name>
</gene>
<accession>A0A0V1C4I2</accession>
<dbReference type="EMBL" id="JYDI01000682">
    <property type="protein sequence ID" value="KRY44212.1"/>
    <property type="molecule type" value="Genomic_DNA"/>
</dbReference>
<dbReference type="EMBL" id="JYDI01000711">
    <property type="protein sequence ID" value="KRY44143.1"/>
    <property type="molecule type" value="Genomic_DNA"/>
</dbReference>
<proteinExistence type="predicted"/>